<name>A0A7V8VC98_9BACT</name>
<dbReference type="AlphaFoldDB" id="A0A7V8VC98"/>
<dbReference type="RefSeq" id="WP_194536808.1">
    <property type="nucleotide sequence ID" value="NZ_JACEFB010000002.1"/>
</dbReference>
<dbReference type="Gene3D" id="3.50.30.40">
    <property type="entry name" value="Ribonuclease E inhibitor RraA/RraA-like"/>
    <property type="match status" value="1"/>
</dbReference>
<dbReference type="Pfam" id="PF03737">
    <property type="entry name" value="RraA-like"/>
    <property type="match status" value="1"/>
</dbReference>
<reference evidence="2 3" key="1">
    <citation type="submission" date="2020-07" db="EMBL/GenBank/DDBJ databases">
        <title>Thermogemmata thermophila gen. nov., sp. nov., a novel moderate thermophilic planctomycete from a Kamchatka hot spring.</title>
        <authorList>
            <person name="Elcheninov A.G."/>
            <person name="Podosokorskaya O.A."/>
            <person name="Kovaleva O.L."/>
            <person name="Novikov A."/>
            <person name="Bonch-Osmolovskaya E.A."/>
            <person name="Toshchakov S.V."/>
            <person name="Kublanov I.V."/>
        </authorList>
    </citation>
    <scope>NUCLEOTIDE SEQUENCE [LARGE SCALE GENOMIC DNA]</scope>
    <source>
        <strain evidence="2 3">2918</strain>
    </source>
</reference>
<evidence type="ECO:0000256" key="1">
    <source>
        <dbReference type="PIRSR" id="PIRSR605493-1"/>
    </source>
</evidence>
<comment type="cofactor">
    <cofactor evidence="1">
        <name>Mg(2+)</name>
        <dbReference type="ChEBI" id="CHEBI:18420"/>
    </cofactor>
</comment>
<dbReference type="PANTHER" id="PTHR33254:SF16">
    <property type="entry name" value="BLR3842 PROTEIN"/>
    <property type="match status" value="1"/>
</dbReference>
<gene>
    <name evidence="2" type="ORF">H0921_04285</name>
</gene>
<accession>A0A7V8VC98</accession>
<evidence type="ECO:0000313" key="2">
    <source>
        <dbReference type="EMBL" id="MBA2225379.1"/>
    </source>
</evidence>
<dbReference type="SUPFAM" id="SSF89562">
    <property type="entry name" value="RraA-like"/>
    <property type="match status" value="1"/>
</dbReference>
<comment type="caution">
    <text evidence="2">The sequence shown here is derived from an EMBL/GenBank/DDBJ whole genome shotgun (WGS) entry which is preliminary data.</text>
</comment>
<feature type="binding site" evidence="1">
    <location>
        <position position="123"/>
    </location>
    <ligand>
        <name>substrate</name>
    </ligand>
</feature>
<proteinExistence type="predicted"/>
<organism evidence="2 3">
    <name type="scientific">Thermogemmata fonticola</name>
    <dbReference type="NCBI Taxonomy" id="2755323"/>
    <lineage>
        <taxon>Bacteria</taxon>
        <taxon>Pseudomonadati</taxon>
        <taxon>Planctomycetota</taxon>
        <taxon>Planctomycetia</taxon>
        <taxon>Gemmatales</taxon>
        <taxon>Gemmataceae</taxon>
        <taxon>Thermogemmata</taxon>
    </lineage>
</organism>
<dbReference type="InterPro" id="IPR005493">
    <property type="entry name" value="RraA/RraA-like"/>
</dbReference>
<protein>
    <submittedName>
        <fullName evidence="2">RraA family protein</fullName>
    </submittedName>
</protein>
<feature type="binding site" evidence="1">
    <location>
        <position position="122"/>
    </location>
    <ligand>
        <name>substrate</name>
    </ligand>
</feature>
<dbReference type="PANTHER" id="PTHR33254">
    <property type="entry name" value="4-HYDROXY-4-METHYL-2-OXOGLUTARATE ALDOLASE 3-RELATED"/>
    <property type="match status" value="1"/>
</dbReference>
<keyword evidence="1" id="KW-0460">Magnesium</keyword>
<keyword evidence="3" id="KW-1185">Reference proteome</keyword>
<sequence>MTTPGNHSQRQDWVERLGRLYTAVVCDILDSLGYRQQAFHPRIRPLWPEARCAGFALTVQTAPARERDPAHPYAGELAAVDTLQPDDVLVVSPCQWSFWGELLSTAARYRGCRGVILDGPTRDSRAIQQMQFPVFHVGCHPADSRGRLEVIAHNVPISCGEVLVYPGDLILADHDGIVAIPQSIAEEVLRRAEEKVSGENQVRKALAAGMSATQAFQRFGIL</sequence>
<evidence type="ECO:0000313" key="3">
    <source>
        <dbReference type="Proteomes" id="UP000542342"/>
    </source>
</evidence>
<dbReference type="GO" id="GO:0046872">
    <property type="term" value="F:metal ion binding"/>
    <property type="evidence" value="ECO:0007669"/>
    <property type="project" value="UniProtKB-KW"/>
</dbReference>
<feature type="binding site" evidence="1">
    <location>
        <begin position="100"/>
        <end position="103"/>
    </location>
    <ligand>
        <name>substrate</name>
    </ligand>
</feature>
<dbReference type="InterPro" id="IPR036704">
    <property type="entry name" value="RraA/RraA-like_sf"/>
</dbReference>
<dbReference type="Proteomes" id="UP000542342">
    <property type="component" value="Unassembled WGS sequence"/>
</dbReference>
<keyword evidence="1" id="KW-0479">Metal-binding</keyword>
<dbReference type="CDD" id="cd16841">
    <property type="entry name" value="RraA_family"/>
    <property type="match status" value="1"/>
</dbReference>
<dbReference type="EMBL" id="JACEFB010000002">
    <property type="protein sequence ID" value="MBA2225379.1"/>
    <property type="molecule type" value="Genomic_DNA"/>
</dbReference>